<comment type="caution">
    <text evidence="2">The sequence shown here is derived from an EMBL/GenBank/DDBJ whole genome shotgun (WGS) entry which is preliminary data.</text>
</comment>
<gene>
    <name evidence="2" type="ORF">GGQ65_005051</name>
</gene>
<evidence type="ECO:0000313" key="2">
    <source>
        <dbReference type="EMBL" id="MBB3917732.1"/>
    </source>
</evidence>
<dbReference type="Gene3D" id="1.10.30.50">
    <property type="match status" value="1"/>
</dbReference>
<proteinExistence type="predicted"/>
<name>A0A7W6BEY8_9HYPH</name>
<dbReference type="AlphaFoldDB" id="A0A7W6BEY8"/>
<feature type="domain" description="HNH nuclease" evidence="1">
    <location>
        <begin position="16"/>
        <end position="71"/>
    </location>
</feature>
<dbReference type="Proteomes" id="UP000545490">
    <property type="component" value="Unassembled WGS sequence"/>
</dbReference>
<protein>
    <recommendedName>
        <fullName evidence="1">HNH nuclease domain-containing protein</fullName>
    </recommendedName>
</protein>
<dbReference type="RefSeq" id="WP_183605009.1">
    <property type="nucleotide sequence ID" value="NZ_JACIDG010000014.1"/>
</dbReference>
<organism evidence="2 3">
    <name type="scientific">Rhizobium fabae</name>
    <dbReference type="NCBI Taxonomy" id="573179"/>
    <lineage>
        <taxon>Bacteria</taxon>
        <taxon>Pseudomonadati</taxon>
        <taxon>Pseudomonadota</taxon>
        <taxon>Alphaproteobacteria</taxon>
        <taxon>Hyphomicrobiales</taxon>
        <taxon>Rhizobiaceae</taxon>
        <taxon>Rhizobium/Agrobacterium group</taxon>
        <taxon>Rhizobium</taxon>
    </lineage>
</organism>
<sequence>MASLHLNSLTKDERATLQKQLWDQQSGKCFISGKEMTLDLDELDIDHIIPSRDNGKDDPSNFALTLASYNRSKQAADLRVARVLARFDQIRATADSDDRGANLNDVLKASGGATGSLRGKIHDEQITYLVGKDDKVTVPIHTDKLSGMRYFFAVLPIAAVHHDEKINPRPIGANVRGLVEEFFKGRPQLQIALGWINSTDLPEARVNIFDGQHKVAAQILLGVSTLPVRVFIDPNFDVLLTTNTNAGTTLRQVAFDKSVQRRLGSAMLLDRIARYRNDKSLPEDDESFSEKALVDHFKGDQRAVTRYVLDGIRNAITYSPDNKLRDYIDNAGKGHEKPFSYSTIEKTFYSKFIGSSMLETPWNYRSDIGENPRTIEVSQIVRLMSLIADKVYLGKYDEEIGTAKLESKVQKGDDVAEKHLAAFRMAKEEIVYCWISYIGKIIENHFLMMGRVVDNEKLFQYPFPEQLWTNIGCFVDNLERLPMWVNRDASLTIFGGKQTYGFWQTIFESGSSPTGHKAMPAGLNIMEMIKP</sequence>
<reference evidence="2 3" key="1">
    <citation type="submission" date="2020-08" db="EMBL/GenBank/DDBJ databases">
        <title>Genomic Encyclopedia of Type Strains, Phase IV (KMG-IV): sequencing the most valuable type-strain genomes for metagenomic binning, comparative biology and taxonomic classification.</title>
        <authorList>
            <person name="Goeker M."/>
        </authorList>
    </citation>
    <scope>NUCLEOTIDE SEQUENCE [LARGE SCALE GENOMIC DNA]</scope>
    <source>
        <strain evidence="2 3">DSM 19331</strain>
    </source>
</reference>
<dbReference type="EMBL" id="JACIDG010000014">
    <property type="protein sequence ID" value="MBB3917732.1"/>
    <property type="molecule type" value="Genomic_DNA"/>
</dbReference>
<accession>A0A7W6BEY8</accession>
<evidence type="ECO:0000313" key="3">
    <source>
        <dbReference type="Proteomes" id="UP000545490"/>
    </source>
</evidence>
<dbReference type="SMART" id="SM00507">
    <property type="entry name" value="HNHc"/>
    <property type="match status" value="1"/>
</dbReference>
<dbReference type="InterPro" id="IPR003615">
    <property type="entry name" value="HNH_nuc"/>
</dbReference>
<evidence type="ECO:0000259" key="1">
    <source>
        <dbReference type="SMART" id="SM00507"/>
    </source>
</evidence>